<dbReference type="InterPro" id="IPR029787">
    <property type="entry name" value="Nucleotide_cyclase"/>
</dbReference>
<evidence type="ECO:0000313" key="1">
    <source>
        <dbReference type="EMBL" id="OBX36895.1"/>
    </source>
</evidence>
<organism evidence="1 2">
    <name type="scientific">Halomonas elongata</name>
    <dbReference type="NCBI Taxonomy" id="2746"/>
    <lineage>
        <taxon>Bacteria</taxon>
        <taxon>Pseudomonadati</taxon>
        <taxon>Pseudomonadota</taxon>
        <taxon>Gammaproteobacteria</taxon>
        <taxon>Oceanospirillales</taxon>
        <taxon>Halomonadaceae</taxon>
        <taxon>Halomonas</taxon>
    </lineage>
</organism>
<dbReference type="EMBL" id="MAJD01000001">
    <property type="protein sequence ID" value="OBX36895.1"/>
    <property type="molecule type" value="Genomic_DNA"/>
</dbReference>
<dbReference type="PATRIC" id="fig|2746.7.peg.1281"/>
<dbReference type="InterPro" id="IPR043128">
    <property type="entry name" value="Rev_trsase/Diguanyl_cyclase"/>
</dbReference>
<reference evidence="1 2" key="1">
    <citation type="submission" date="2016-06" db="EMBL/GenBank/DDBJ databases">
        <title>Genome sequence of halotolerant plant growth promoting strain of Halomonas elongata HEK1 isolated from salterns of Rann of Kutch, Gujarat, India.</title>
        <authorList>
            <person name="Gaba S."/>
            <person name="Singh R.N."/>
            <person name="Abrol S."/>
            <person name="Kaushik R."/>
            <person name="Saxena A.K."/>
        </authorList>
    </citation>
    <scope>NUCLEOTIDE SEQUENCE [LARGE SCALE GENOMIC DNA]</scope>
    <source>
        <strain evidence="1 2">HEK1</strain>
    </source>
</reference>
<comment type="caution">
    <text evidence="1">The sequence shown here is derived from an EMBL/GenBank/DDBJ whole genome shotgun (WGS) entry which is preliminary data.</text>
</comment>
<dbReference type="Pfam" id="PF00990">
    <property type="entry name" value="GGDEF"/>
    <property type="match status" value="1"/>
</dbReference>
<evidence type="ECO:0000313" key="2">
    <source>
        <dbReference type="Proteomes" id="UP000092504"/>
    </source>
</evidence>
<dbReference type="GeneID" id="91009483"/>
<proteinExistence type="predicted"/>
<dbReference type="Gene3D" id="3.30.70.270">
    <property type="match status" value="1"/>
</dbReference>
<name>A0A1B8P3N6_HALEL</name>
<sequence length="317" mass="34781">MRDIRYRPLTLMLAIGTLLLLGQALWFYLTGEYHRIPPPALLAPIMLVATLLAPVGGDHTRTAAGLVLICGFLLIAVELPRSTDLASLWIGLPPVLALLLLPLAPALLLNLGLTPIWMILLGDPWPDIDVLLTYLSLVAVTPLVPWGQLRQRALLHDTDPQDPECRAVSRAHLQERLAGEIDRTALLGQPLAVLLIHLPQLEIAEEQFGPKARQALLDGLCQAIAGRYRAHDILGRAEDNVFWLVMPNTTESGAQLVRQRLSRALEPVILVETGPLEIRSGLVIRHAGEDGSAFERRLHAATRSLATARAPDSRRPH</sequence>
<gene>
    <name evidence="1" type="ORF">A8U91_01242</name>
</gene>
<protein>
    <submittedName>
        <fullName evidence="1">GGDEF domain protein</fullName>
    </submittedName>
</protein>
<dbReference type="InterPro" id="IPR000160">
    <property type="entry name" value="GGDEF_dom"/>
</dbReference>
<dbReference type="SUPFAM" id="SSF55073">
    <property type="entry name" value="Nucleotide cyclase"/>
    <property type="match status" value="1"/>
</dbReference>
<dbReference type="PROSITE" id="PS50887">
    <property type="entry name" value="GGDEF"/>
    <property type="match status" value="1"/>
</dbReference>
<dbReference type="OMA" id="GISHWAM"/>
<dbReference type="SMART" id="SM00267">
    <property type="entry name" value="GGDEF"/>
    <property type="match status" value="1"/>
</dbReference>
<dbReference type="Proteomes" id="UP000092504">
    <property type="component" value="Unassembled WGS sequence"/>
</dbReference>
<dbReference type="AlphaFoldDB" id="A0A1B8P3N6"/>
<dbReference type="RefSeq" id="WP_013331947.1">
    <property type="nucleotide sequence ID" value="NZ_CP087224.1"/>
</dbReference>
<accession>A0A1B8P3N6</accession>